<evidence type="ECO:0000313" key="1">
    <source>
        <dbReference type="EMBL" id="EYB97130.1"/>
    </source>
</evidence>
<accession>A0A016T343</accession>
<evidence type="ECO:0000313" key="2">
    <source>
        <dbReference type="Proteomes" id="UP000024635"/>
    </source>
</evidence>
<dbReference type="EMBL" id="JARK01001479">
    <property type="protein sequence ID" value="EYB97130.1"/>
    <property type="molecule type" value="Genomic_DNA"/>
</dbReference>
<sequence>MVYRVSSALKMPGYRSHGAKGAPAPSAAENTEIRDHQWRKVVLAGSSVKSAKDVGPSIQKRCLGPIIVETPRMRVHRWRKLAPSIVGKPWVRGVRRSSIAHKRPCHGFAEGVKSASAQQCGKRPDTVNKCCDKEREDITSASNLHDDI</sequence>
<organism evidence="1 2">
    <name type="scientific">Ancylostoma ceylanicum</name>
    <dbReference type="NCBI Taxonomy" id="53326"/>
    <lineage>
        <taxon>Eukaryota</taxon>
        <taxon>Metazoa</taxon>
        <taxon>Ecdysozoa</taxon>
        <taxon>Nematoda</taxon>
        <taxon>Chromadorea</taxon>
        <taxon>Rhabditida</taxon>
        <taxon>Rhabditina</taxon>
        <taxon>Rhabditomorpha</taxon>
        <taxon>Strongyloidea</taxon>
        <taxon>Ancylostomatidae</taxon>
        <taxon>Ancylostomatinae</taxon>
        <taxon>Ancylostoma</taxon>
    </lineage>
</organism>
<proteinExistence type="predicted"/>
<dbReference type="AlphaFoldDB" id="A0A016T343"/>
<reference evidence="2" key="1">
    <citation type="journal article" date="2015" name="Nat. Genet.">
        <title>The genome and transcriptome of the zoonotic hookworm Ancylostoma ceylanicum identify infection-specific gene families.</title>
        <authorList>
            <person name="Schwarz E.M."/>
            <person name="Hu Y."/>
            <person name="Antoshechkin I."/>
            <person name="Miller M.M."/>
            <person name="Sternberg P.W."/>
            <person name="Aroian R.V."/>
        </authorList>
    </citation>
    <scope>NUCLEOTIDE SEQUENCE</scope>
    <source>
        <strain evidence="2">HY135</strain>
    </source>
</reference>
<dbReference type="Proteomes" id="UP000024635">
    <property type="component" value="Unassembled WGS sequence"/>
</dbReference>
<comment type="caution">
    <text evidence="1">The sequence shown here is derived from an EMBL/GenBank/DDBJ whole genome shotgun (WGS) entry which is preliminary data.</text>
</comment>
<protein>
    <submittedName>
        <fullName evidence="1">Uncharacterized protein</fullName>
    </submittedName>
</protein>
<gene>
    <name evidence="1" type="primary">Acey_s0143.g2407</name>
    <name evidence="1" type="ORF">Y032_0143g2407</name>
</gene>
<name>A0A016T343_9BILA</name>
<keyword evidence="2" id="KW-1185">Reference proteome</keyword>